<feature type="compositionally biased region" description="Gly residues" evidence="1">
    <location>
        <begin position="527"/>
        <end position="538"/>
    </location>
</feature>
<organism evidence="2 3">
    <name type="scientific">Nitrospira defluvii</name>
    <dbReference type="NCBI Taxonomy" id="330214"/>
    <lineage>
        <taxon>Bacteria</taxon>
        <taxon>Pseudomonadati</taxon>
        <taxon>Nitrospirota</taxon>
        <taxon>Nitrospiria</taxon>
        <taxon>Nitrospirales</taxon>
        <taxon>Nitrospiraceae</taxon>
        <taxon>Nitrospira</taxon>
    </lineage>
</organism>
<proteinExistence type="predicted"/>
<evidence type="ECO:0000313" key="2">
    <source>
        <dbReference type="EMBL" id="CAE6746944.1"/>
    </source>
</evidence>
<gene>
    <name evidence="2" type="ORF">NSPZN2_20053</name>
</gene>
<reference evidence="2 3" key="1">
    <citation type="submission" date="2021-02" db="EMBL/GenBank/DDBJ databases">
        <authorList>
            <person name="Han P."/>
        </authorList>
    </citation>
    <scope>NUCLEOTIDE SEQUENCE [LARGE SCALE GENOMIC DNA]</scope>
    <source>
        <strain evidence="2">Candidatus Nitrospira sp. ZN2</strain>
    </source>
</reference>
<dbReference type="Proteomes" id="UP000675880">
    <property type="component" value="Unassembled WGS sequence"/>
</dbReference>
<dbReference type="SUPFAM" id="SSF56935">
    <property type="entry name" value="Porins"/>
    <property type="match status" value="1"/>
</dbReference>
<keyword evidence="3" id="KW-1185">Reference proteome</keyword>
<protein>
    <recommendedName>
        <fullName evidence="4">Outer membrane protein</fullName>
    </recommendedName>
</protein>
<dbReference type="EMBL" id="CAJNBJ010000012">
    <property type="protein sequence ID" value="CAE6746944.1"/>
    <property type="molecule type" value="Genomic_DNA"/>
</dbReference>
<feature type="region of interest" description="Disordered" evidence="1">
    <location>
        <begin position="517"/>
        <end position="538"/>
    </location>
</feature>
<evidence type="ECO:0008006" key="4">
    <source>
        <dbReference type="Google" id="ProtNLM"/>
    </source>
</evidence>
<sequence length="538" mass="56353">MSLLCHSQVLRMWKFTLWAVALVFTNFLGLSDSAAQQIRVVPSISVLEQYDSNVFFTPKSQLAPGTKADDLITTLTPQLNFMQVNSLVKANLSVGAVVQKFVNNSALDNVGFNASAGIDLAQAVNRVLPRMRGFRIFGTYQYAPSAPAFGAGGVGGGFGGGGFGGGGFGTGGFGVTGPVDSGLLTQRIRTTMFNIGLSNSYSLSPTTDFQTNYTYSQLSFGGNLAPTSTASGQPQNTVFDTQTHSISAGPTSKISAVDTLTVKYTFTQMSQGQFGDFATHSGAAGWGRSWTKEWSSSVNGGLTLIEPIPDASVSGGQRRVPATMMPTGGFSLSYVSGSSFLRKLGSEIQEATGSTGGGVISSGGFLPLLAGMNMPGGIAAPGSYRVTLMYNLGVFPSFVQTAGPIYTHTIMLASMAGITDRLSVQALFNYAKSSFTSESIGTNFTTYGTTVALNYLITPMFTARLSHQWLMFDTQTSGVSAGDLGFSKQVILLGFTYAYSPRGDFFRAGAFWEGMSGASSSAESGVGKSGSGGVDIKK</sequence>
<comment type="caution">
    <text evidence="2">The sequence shown here is derived from an EMBL/GenBank/DDBJ whole genome shotgun (WGS) entry which is preliminary data.</text>
</comment>
<accession>A0ABN7LEY6</accession>
<feature type="compositionally biased region" description="Low complexity" evidence="1">
    <location>
        <begin position="517"/>
        <end position="526"/>
    </location>
</feature>
<evidence type="ECO:0000256" key="1">
    <source>
        <dbReference type="SAM" id="MobiDB-lite"/>
    </source>
</evidence>
<name>A0ABN7LEY6_9BACT</name>
<evidence type="ECO:0000313" key="3">
    <source>
        <dbReference type="Proteomes" id="UP000675880"/>
    </source>
</evidence>